<gene>
    <name evidence="12" type="primary">mldB1_14</name>
    <name evidence="12" type="ORF">NCTC10172_00883</name>
</gene>
<keyword evidence="12" id="KW-0378">Hydrolase</keyword>
<keyword evidence="8 9" id="KW-0472">Membrane</keyword>
<dbReference type="CDD" id="cd18540">
    <property type="entry name" value="ABC_6TM_exporter_like"/>
    <property type="match status" value="1"/>
</dbReference>
<dbReference type="FunFam" id="3.40.50.300:FF:000287">
    <property type="entry name" value="Multidrug ABC transporter ATP-binding protein"/>
    <property type="match status" value="1"/>
</dbReference>
<feature type="transmembrane region" description="Helical" evidence="9">
    <location>
        <begin position="252"/>
        <end position="279"/>
    </location>
</feature>
<comment type="subcellular location">
    <subcellularLocation>
        <location evidence="1">Cell membrane</location>
        <topology evidence="1">Multi-pass membrane protein</topology>
    </subcellularLocation>
</comment>
<dbReference type="Pfam" id="PF00005">
    <property type="entry name" value="ABC_tran"/>
    <property type="match status" value="1"/>
</dbReference>
<evidence type="ECO:0000256" key="4">
    <source>
        <dbReference type="ARBA" id="ARBA00022692"/>
    </source>
</evidence>
<dbReference type="PROSITE" id="PS50929">
    <property type="entry name" value="ABC_TM1F"/>
    <property type="match status" value="1"/>
</dbReference>
<dbReference type="InterPro" id="IPR039421">
    <property type="entry name" value="Type_1_exporter"/>
</dbReference>
<dbReference type="RefSeq" id="WP_035368500.1">
    <property type="nucleotide sequence ID" value="NZ_LR215050.1"/>
</dbReference>
<reference evidence="12 13" key="1">
    <citation type="submission" date="2019-01" db="EMBL/GenBank/DDBJ databases">
        <authorList>
            <consortium name="Pathogen Informatics"/>
        </authorList>
    </citation>
    <scope>NUCLEOTIDE SEQUENCE [LARGE SCALE GENOMIC DNA]</scope>
    <source>
        <strain evidence="12 13">NCTC10172</strain>
    </source>
</reference>
<dbReference type="GO" id="GO:0005524">
    <property type="term" value="F:ATP binding"/>
    <property type="evidence" value="ECO:0007669"/>
    <property type="project" value="UniProtKB-KW"/>
</dbReference>
<dbReference type="SUPFAM" id="SSF52540">
    <property type="entry name" value="P-loop containing nucleoside triphosphate hydrolases"/>
    <property type="match status" value="1"/>
</dbReference>
<name>A0A449BKJ2_9MOLU</name>
<evidence type="ECO:0000313" key="12">
    <source>
        <dbReference type="EMBL" id="VEU82857.1"/>
    </source>
</evidence>
<keyword evidence="4 9" id="KW-0812">Transmembrane</keyword>
<sequence>MQHNEEDIKLKKISLPVWGKLIKVIFKSKKNLIIMTAFAVSLAVLDSVNLILNKYVLDEFVGNNNFEYFTPFIIINILYALIFGLCVYGFIYQGGIIEANVSYDLRKQAFKTLQRLPFSYYDKTPQGWIMARMTSDARRLSQVISWGIIDFVWSILLMIITLIILYVYNWRLAIVVSIGLPFMFMITTYFRKKVLIKQREARHFNSELTAKYNESFHGARTSKTLGIEQSNLMEFDATAEKMMRTSIKATSISSIYSSCLLMACYLIVSVVMITGTFFVREQMIVVGTLYLFIRSTISFFDPMTVLTSFISSLQVAQASAERIIELIETESEIIDSPEVVEKYGDWFNKKKENWEPLHGDIEFKDVTFYYNENEIILDNFNLKIKRGMSVALVGHTGSGKTTIVNLTSRFYEPKKGQILIDGRDYKERSISWLHERLGYVLQSPQLFSTTVMENIRYGRLDATDEEVIAASKAIGLHTFIEKLDKGYDTHVGEGGNLLSLGQKQLISFARAILANPSILILDEATSSIDSEAEYLIQQATKSLLKNRTSLIVAHRLSTIVDSDLIVLLDGGKILEQGTHHELLEKRGAYFELYKNQFLAEKDNLYVQEMQKL</sequence>
<dbReference type="STRING" id="1408416.GCA_000702765_00320"/>
<feature type="transmembrane region" description="Helical" evidence="9">
    <location>
        <begin position="72"/>
        <end position="91"/>
    </location>
</feature>
<proteinExistence type="inferred from homology"/>
<dbReference type="Gene3D" id="3.40.50.300">
    <property type="entry name" value="P-loop containing nucleotide triphosphate hydrolases"/>
    <property type="match status" value="1"/>
</dbReference>
<evidence type="ECO:0000256" key="8">
    <source>
        <dbReference type="ARBA" id="ARBA00023136"/>
    </source>
</evidence>
<dbReference type="EC" id="3.6.3.-" evidence="12"/>
<feature type="domain" description="ABC transporter" evidence="10">
    <location>
        <begin position="361"/>
        <end position="595"/>
    </location>
</feature>
<evidence type="ECO:0000256" key="5">
    <source>
        <dbReference type="ARBA" id="ARBA00022741"/>
    </source>
</evidence>
<dbReference type="PROSITE" id="PS50893">
    <property type="entry name" value="ABC_TRANSPORTER_2"/>
    <property type="match status" value="1"/>
</dbReference>
<evidence type="ECO:0000313" key="13">
    <source>
        <dbReference type="Proteomes" id="UP000290909"/>
    </source>
</evidence>
<dbReference type="KEGG" id="ahk:NCTC10172_00883"/>
<dbReference type="InterPro" id="IPR003439">
    <property type="entry name" value="ABC_transporter-like_ATP-bd"/>
</dbReference>
<organism evidence="12 13">
    <name type="scientific">Acholeplasma hippikon</name>
    <dbReference type="NCBI Taxonomy" id="264636"/>
    <lineage>
        <taxon>Bacteria</taxon>
        <taxon>Bacillati</taxon>
        <taxon>Mycoplasmatota</taxon>
        <taxon>Mollicutes</taxon>
        <taxon>Acholeplasmatales</taxon>
        <taxon>Acholeplasmataceae</taxon>
        <taxon>Acholeplasma</taxon>
    </lineage>
</organism>
<comment type="similarity">
    <text evidence="2">Belongs to the ABC transporter superfamily.</text>
</comment>
<dbReference type="InterPro" id="IPR036640">
    <property type="entry name" value="ABC1_TM_sf"/>
</dbReference>
<feature type="transmembrane region" description="Helical" evidence="9">
    <location>
        <begin position="143"/>
        <end position="166"/>
    </location>
</feature>
<keyword evidence="7 9" id="KW-1133">Transmembrane helix</keyword>
<dbReference type="Pfam" id="PF00664">
    <property type="entry name" value="ABC_membrane"/>
    <property type="match status" value="1"/>
</dbReference>
<dbReference type="InterPro" id="IPR003593">
    <property type="entry name" value="AAA+_ATPase"/>
</dbReference>
<keyword evidence="13" id="KW-1185">Reference proteome</keyword>
<dbReference type="GO" id="GO:0015421">
    <property type="term" value="F:ABC-type oligopeptide transporter activity"/>
    <property type="evidence" value="ECO:0007669"/>
    <property type="project" value="TreeGrafter"/>
</dbReference>
<dbReference type="PROSITE" id="PS00211">
    <property type="entry name" value="ABC_TRANSPORTER_1"/>
    <property type="match status" value="1"/>
</dbReference>
<evidence type="ECO:0000256" key="3">
    <source>
        <dbReference type="ARBA" id="ARBA00022448"/>
    </source>
</evidence>
<dbReference type="Gene3D" id="1.20.1560.10">
    <property type="entry name" value="ABC transporter type 1, transmembrane domain"/>
    <property type="match status" value="1"/>
</dbReference>
<feature type="domain" description="ABC transmembrane type-1" evidence="11">
    <location>
        <begin position="33"/>
        <end position="314"/>
    </location>
</feature>
<keyword evidence="6" id="KW-0067">ATP-binding</keyword>
<evidence type="ECO:0000259" key="10">
    <source>
        <dbReference type="PROSITE" id="PS50893"/>
    </source>
</evidence>
<evidence type="ECO:0000256" key="1">
    <source>
        <dbReference type="ARBA" id="ARBA00004651"/>
    </source>
</evidence>
<accession>A0A449BKJ2</accession>
<dbReference type="InterPro" id="IPR011527">
    <property type="entry name" value="ABC1_TM_dom"/>
</dbReference>
<dbReference type="EMBL" id="LR215050">
    <property type="protein sequence ID" value="VEU82857.1"/>
    <property type="molecule type" value="Genomic_DNA"/>
</dbReference>
<dbReference type="CDD" id="cd03254">
    <property type="entry name" value="ABCC_Glucan_exporter_like"/>
    <property type="match status" value="1"/>
</dbReference>
<dbReference type="InterPro" id="IPR027417">
    <property type="entry name" value="P-loop_NTPase"/>
</dbReference>
<dbReference type="PANTHER" id="PTHR43394:SF1">
    <property type="entry name" value="ATP-BINDING CASSETTE SUB-FAMILY B MEMBER 10, MITOCHONDRIAL"/>
    <property type="match status" value="1"/>
</dbReference>
<evidence type="ECO:0000256" key="6">
    <source>
        <dbReference type="ARBA" id="ARBA00022840"/>
    </source>
</evidence>
<keyword evidence="5" id="KW-0547">Nucleotide-binding</keyword>
<dbReference type="GO" id="GO:0005886">
    <property type="term" value="C:plasma membrane"/>
    <property type="evidence" value="ECO:0007669"/>
    <property type="project" value="UniProtKB-SubCell"/>
</dbReference>
<dbReference type="AlphaFoldDB" id="A0A449BKJ2"/>
<dbReference type="SMART" id="SM00382">
    <property type="entry name" value="AAA"/>
    <property type="match status" value="1"/>
</dbReference>
<dbReference type="GO" id="GO:0016887">
    <property type="term" value="F:ATP hydrolysis activity"/>
    <property type="evidence" value="ECO:0007669"/>
    <property type="project" value="InterPro"/>
</dbReference>
<dbReference type="SUPFAM" id="SSF90123">
    <property type="entry name" value="ABC transporter transmembrane region"/>
    <property type="match status" value="1"/>
</dbReference>
<evidence type="ECO:0000256" key="2">
    <source>
        <dbReference type="ARBA" id="ARBA00005417"/>
    </source>
</evidence>
<evidence type="ECO:0000256" key="9">
    <source>
        <dbReference type="SAM" id="Phobius"/>
    </source>
</evidence>
<keyword evidence="3" id="KW-0813">Transport</keyword>
<feature type="transmembrane region" description="Helical" evidence="9">
    <location>
        <begin position="32"/>
        <end position="52"/>
    </location>
</feature>
<evidence type="ECO:0000256" key="7">
    <source>
        <dbReference type="ARBA" id="ARBA00022989"/>
    </source>
</evidence>
<feature type="transmembrane region" description="Helical" evidence="9">
    <location>
        <begin position="172"/>
        <end position="190"/>
    </location>
</feature>
<dbReference type="PANTHER" id="PTHR43394">
    <property type="entry name" value="ATP-DEPENDENT PERMEASE MDL1, MITOCHONDRIAL"/>
    <property type="match status" value="1"/>
</dbReference>
<dbReference type="InterPro" id="IPR017871">
    <property type="entry name" value="ABC_transporter-like_CS"/>
</dbReference>
<protein>
    <submittedName>
        <fullName evidence="12">ABC-type multidrug/protein/lipid transport system ATPase component</fullName>
        <ecNumber evidence="12">3.6.3.-</ecNumber>
    </submittedName>
</protein>
<evidence type="ECO:0000259" key="11">
    <source>
        <dbReference type="PROSITE" id="PS50929"/>
    </source>
</evidence>
<dbReference type="Proteomes" id="UP000290909">
    <property type="component" value="Chromosome"/>
</dbReference>